<evidence type="ECO:0000313" key="2">
    <source>
        <dbReference type="Proteomes" id="UP001215280"/>
    </source>
</evidence>
<comment type="caution">
    <text evidence="1">The sequence shown here is derived from an EMBL/GenBank/DDBJ whole genome shotgun (WGS) entry which is preliminary data.</text>
</comment>
<proteinExistence type="predicted"/>
<keyword evidence="2" id="KW-1185">Reference proteome</keyword>
<dbReference type="AlphaFoldDB" id="A0AAD7NEG9"/>
<organism evidence="1 2">
    <name type="scientific">Mycena maculata</name>
    <dbReference type="NCBI Taxonomy" id="230809"/>
    <lineage>
        <taxon>Eukaryota</taxon>
        <taxon>Fungi</taxon>
        <taxon>Dikarya</taxon>
        <taxon>Basidiomycota</taxon>
        <taxon>Agaricomycotina</taxon>
        <taxon>Agaricomycetes</taxon>
        <taxon>Agaricomycetidae</taxon>
        <taxon>Agaricales</taxon>
        <taxon>Marasmiineae</taxon>
        <taxon>Mycenaceae</taxon>
        <taxon>Mycena</taxon>
    </lineage>
</organism>
<dbReference type="Proteomes" id="UP001215280">
    <property type="component" value="Unassembled WGS sequence"/>
</dbReference>
<accession>A0AAD7NEG9</accession>
<dbReference type="EMBL" id="JARJLG010000059">
    <property type="protein sequence ID" value="KAJ7757238.1"/>
    <property type="molecule type" value="Genomic_DNA"/>
</dbReference>
<reference evidence="1" key="1">
    <citation type="submission" date="2023-03" db="EMBL/GenBank/DDBJ databases">
        <title>Massive genome expansion in bonnet fungi (Mycena s.s.) driven by repeated elements and novel gene families across ecological guilds.</title>
        <authorList>
            <consortium name="Lawrence Berkeley National Laboratory"/>
            <person name="Harder C.B."/>
            <person name="Miyauchi S."/>
            <person name="Viragh M."/>
            <person name="Kuo A."/>
            <person name="Thoen E."/>
            <person name="Andreopoulos B."/>
            <person name="Lu D."/>
            <person name="Skrede I."/>
            <person name="Drula E."/>
            <person name="Henrissat B."/>
            <person name="Morin E."/>
            <person name="Kohler A."/>
            <person name="Barry K."/>
            <person name="LaButti K."/>
            <person name="Morin E."/>
            <person name="Salamov A."/>
            <person name="Lipzen A."/>
            <person name="Mereny Z."/>
            <person name="Hegedus B."/>
            <person name="Baldrian P."/>
            <person name="Stursova M."/>
            <person name="Weitz H."/>
            <person name="Taylor A."/>
            <person name="Grigoriev I.V."/>
            <person name="Nagy L.G."/>
            <person name="Martin F."/>
            <person name="Kauserud H."/>
        </authorList>
    </citation>
    <scope>NUCLEOTIDE SEQUENCE</scope>
    <source>
        <strain evidence="1">CBHHK188m</strain>
    </source>
</reference>
<evidence type="ECO:0000313" key="1">
    <source>
        <dbReference type="EMBL" id="KAJ7757238.1"/>
    </source>
</evidence>
<sequence>MNPEQIIPKSSAPALPPELEQHIFSICALSRPTCIPSLMLVASRVKDWIELLLYRTIILTEETLPVVDGYPNLTLGHLLVLMRSKPAPFFRASVRHLFSAVGLEGTLIAVLTICTGVENLHLGAIPPGSSGLPLIAPSPLRHLYACLDSFFRAFPPPHRRFSDITHLQLMDEWTDATGVPLDAMVSRIREGLSTLPRLTHLSFTGEDFLPGVLWKDPEQLRPHLKVLSKDFRFVTMRLVDYLNDWKLGVHTGNDYWNRVEIFISKRRAGQINALQYCVPDNPLDVSGQVLMT</sequence>
<name>A0AAD7NEG9_9AGAR</name>
<gene>
    <name evidence="1" type="ORF">DFH07DRAFT_460978</name>
</gene>
<protein>
    <submittedName>
        <fullName evidence="1">Uncharacterized protein</fullName>
    </submittedName>
</protein>